<accession>A0ABD0UXM2</accession>
<keyword evidence="2" id="KW-1185">Reference proteome</keyword>
<organism evidence="1 2">
    <name type="scientific">Dendrobium thyrsiflorum</name>
    <name type="common">Pinecone-like raceme dendrobium</name>
    <name type="synonym">Orchid</name>
    <dbReference type="NCBI Taxonomy" id="117978"/>
    <lineage>
        <taxon>Eukaryota</taxon>
        <taxon>Viridiplantae</taxon>
        <taxon>Streptophyta</taxon>
        <taxon>Embryophyta</taxon>
        <taxon>Tracheophyta</taxon>
        <taxon>Spermatophyta</taxon>
        <taxon>Magnoliopsida</taxon>
        <taxon>Liliopsida</taxon>
        <taxon>Asparagales</taxon>
        <taxon>Orchidaceae</taxon>
        <taxon>Epidendroideae</taxon>
        <taxon>Malaxideae</taxon>
        <taxon>Dendrobiinae</taxon>
        <taxon>Dendrobium</taxon>
    </lineage>
</organism>
<dbReference type="EMBL" id="JANQDX010000012">
    <property type="protein sequence ID" value="KAL0915127.1"/>
    <property type="molecule type" value="Genomic_DNA"/>
</dbReference>
<proteinExistence type="predicted"/>
<name>A0ABD0UXM2_DENTH</name>
<evidence type="ECO:0000313" key="2">
    <source>
        <dbReference type="Proteomes" id="UP001552299"/>
    </source>
</evidence>
<dbReference type="Proteomes" id="UP001552299">
    <property type="component" value="Unassembled WGS sequence"/>
</dbReference>
<protein>
    <submittedName>
        <fullName evidence="1">Uncharacterized protein</fullName>
    </submittedName>
</protein>
<dbReference type="AlphaFoldDB" id="A0ABD0UXM2"/>
<reference evidence="1 2" key="1">
    <citation type="journal article" date="2024" name="Plant Biotechnol. J.">
        <title>Dendrobium thyrsiflorum genome and its molecular insights into genes involved in important horticultural traits.</title>
        <authorList>
            <person name="Chen B."/>
            <person name="Wang J.Y."/>
            <person name="Zheng P.J."/>
            <person name="Li K.L."/>
            <person name="Liang Y.M."/>
            <person name="Chen X.F."/>
            <person name="Zhang C."/>
            <person name="Zhao X."/>
            <person name="He X."/>
            <person name="Zhang G.Q."/>
            <person name="Liu Z.J."/>
            <person name="Xu Q."/>
        </authorList>
    </citation>
    <scope>NUCLEOTIDE SEQUENCE [LARGE SCALE GENOMIC DNA]</scope>
    <source>
        <strain evidence="1">GZMU011</strain>
    </source>
</reference>
<comment type="caution">
    <text evidence="1">The sequence shown here is derived from an EMBL/GenBank/DDBJ whole genome shotgun (WGS) entry which is preliminary data.</text>
</comment>
<gene>
    <name evidence="1" type="ORF">M5K25_015526</name>
</gene>
<sequence>MFLVGGGILLHLHNLLFEIRFQFACANEAAVLLGSQDCSNQKFSNLLLKLLIKLHVIINVIMIKLHV</sequence>
<evidence type="ECO:0000313" key="1">
    <source>
        <dbReference type="EMBL" id="KAL0915127.1"/>
    </source>
</evidence>